<comment type="subcellular location">
    <subcellularLocation>
        <location evidence="1">Cell membrane</location>
        <topology evidence="1">Multi-pass membrane protein</topology>
    </subcellularLocation>
</comment>
<evidence type="ECO:0000256" key="4">
    <source>
        <dbReference type="ARBA" id="ARBA00022989"/>
    </source>
</evidence>
<protein>
    <submittedName>
        <fullName evidence="7">Threonine efflux protein</fullName>
    </submittedName>
</protein>
<gene>
    <name evidence="7" type="primary">rhtC</name>
    <name evidence="7" type="ORF">DEA8626_03632</name>
</gene>
<evidence type="ECO:0000313" key="8">
    <source>
        <dbReference type="Proteomes" id="UP000244924"/>
    </source>
</evidence>
<sequence>MGEYLPQLMLAWSIQVTGILSPGPSVALILAVATSHGRLPAVTTAFGVACGSIILAGATVIGISALFAEVAELMTVVRLIGAGYLLWLAWHAFARAARPSELSVAASISRRSPWRTALAGFFLQVSNPKAILFWLAIAALGGAGDAPWPVLALFVAGAFVNSFLGHAAWALFLSSGPFRRAYFRARRGIEAALGAFFAFAAFNLAMGRS</sequence>
<feature type="transmembrane region" description="Helical" evidence="6">
    <location>
        <begin position="151"/>
        <end position="176"/>
    </location>
</feature>
<keyword evidence="4 6" id="KW-1133">Transmembrane helix</keyword>
<dbReference type="RefSeq" id="WP_245890907.1">
    <property type="nucleotide sequence ID" value="NZ_OMOQ01000003.1"/>
</dbReference>
<reference evidence="7 8" key="1">
    <citation type="submission" date="2018-03" db="EMBL/GenBank/DDBJ databases">
        <authorList>
            <person name="Keele B.F."/>
        </authorList>
    </citation>
    <scope>NUCLEOTIDE SEQUENCE [LARGE SCALE GENOMIC DNA]</scope>
    <source>
        <strain evidence="7 8">CECT 8626</strain>
    </source>
</reference>
<dbReference type="AlphaFoldDB" id="A0A2R8BMD8"/>
<dbReference type="Proteomes" id="UP000244924">
    <property type="component" value="Unassembled WGS sequence"/>
</dbReference>
<evidence type="ECO:0000256" key="5">
    <source>
        <dbReference type="ARBA" id="ARBA00023136"/>
    </source>
</evidence>
<accession>A0A2R8BMD8</accession>
<keyword evidence="8" id="KW-1185">Reference proteome</keyword>
<dbReference type="GO" id="GO:0005886">
    <property type="term" value="C:plasma membrane"/>
    <property type="evidence" value="ECO:0007669"/>
    <property type="project" value="UniProtKB-SubCell"/>
</dbReference>
<keyword evidence="2" id="KW-1003">Cell membrane</keyword>
<organism evidence="7 8">
    <name type="scientific">Albidovulum aquaemixtae</name>
    <dbReference type="NCBI Taxonomy" id="1542388"/>
    <lineage>
        <taxon>Bacteria</taxon>
        <taxon>Pseudomonadati</taxon>
        <taxon>Pseudomonadota</taxon>
        <taxon>Alphaproteobacteria</taxon>
        <taxon>Rhodobacterales</taxon>
        <taxon>Paracoccaceae</taxon>
        <taxon>Albidovulum</taxon>
    </lineage>
</organism>
<dbReference type="InterPro" id="IPR001123">
    <property type="entry name" value="LeuE-type"/>
</dbReference>
<feature type="transmembrane region" description="Helical" evidence="6">
    <location>
        <begin position="114"/>
        <end position="139"/>
    </location>
</feature>
<name>A0A2R8BMD8_9RHOB</name>
<dbReference type="EMBL" id="OMOQ01000003">
    <property type="protein sequence ID" value="SPH24580.1"/>
    <property type="molecule type" value="Genomic_DNA"/>
</dbReference>
<dbReference type="Pfam" id="PF01810">
    <property type="entry name" value="LysE"/>
    <property type="match status" value="1"/>
</dbReference>
<evidence type="ECO:0000313" key="7">
    <source>
        <dbReference type="EMBL" id="SPH24580.1"/>
    </source>
</evidence>
<evidence type="ECO:0000256" key="6">
    <source>
        <dbReference type="SAM" id="Phobius"/>
    </source>
</evidence>
<feature type="transmembrane region" description="Helical" evidence="6">
    <location>
        <begin position="73"/>
        <end position="93"/>
    </location>
</feature>
<evidence type="ECO:0000256" key="1">
    <source>
        <dbReference type="ARBA" id="ARBA00004651"/>
    </source>
</evidence>
<dbReference type="PANTHER" id="PTHR30086">
    <property type="entry name" value="ARGININE EXPORTER PROTEIN ARGO"/>
    <property type="match status" value="1"/>
</dbReference>
<feature type="transmembrane region" description="Helical" evidence="6">
    <location>
        <begin position="12"/>
        <end position="33"/>
    </location>
</feature>
<dbReference type="PANTHER" id="PTHR30086:SF20">
    <property type="entry name" value="ARGININE EXPORTER PROTEIN ARGO-RELATED"/>
    <property type="match status" value="1"/>
</dbReference>
<keyword evidence="3 6" id="KW-0812">Transmembrane</keyword>
<keyword evidence="5 6" id="KW-0472">Membrane</keyword>
<evidence type="ECO:0000256" key="3">
    <source>
        <dbReference type="ARBA" id="ARBA00022692"/>
    </source>
</evidence>
<dbReference type="GO" id="GO:0015171">
    <property type="term" value="F:amino acid transmembrane transporter activity"/>
    <property type="evidence" value="ECO:0007669"/>
    <property type="project" value="TreeGrafter"/>
</dbReference>
<evidence type="ECO:0000256" key="2">
    <source>
        <dbReference type="ARBA" id="ARBA00022475"/>
    </source>
</evidence>
<proteinExistence type="predicted"/>
<feature type="transmembrane region" description="Helical" evidence="6">
    <location>
        <begin position="45"/>
        <end position="67"/>
    </location>
</feature>
<feature type="transmembrane region" description="Helical" evidence="6">
    <location>
        <begin position="188"/>
        <end position="206"/>
    </location>
</feature>